<evidence type="ECO:0000256" key="6">
    <source>
        <dbReference type="ARBA" id="ARBA00023242"/>
    </source>
</evidence>
<keyword evidence="3" id="KW-0805">Transcription regulation</keyword>
<evidence type="ECO:0000256" key="4">
    <source>
        <dbReference type="ARBA" id="ARBA00023125"/>
    </source>
</evidence>
<keyword evidence="2" id="KW-0862">Zinc</keyword>
<keyword evidence="1" id="KW-0479">Metal-binding</keyword>
<dbReference type="GO" id="GO:0003677">
    <property type="term" value="F:DNA binding"/>
    <property type="evidence" value="ECO:0007669"/>
    <property type="project" value="UniProtKB-KW"/>
</dbReference>
<protein>
    <submittedName>
        <fullName evidence="8">Uncharacterized protein</fullName>
    </submittedName>
</protein>
<organism evidence="8 9">
    <name type="scientific">Coleophoma crateriformis</name>
    <dbReference type="NCBI Taxonomy" id="565419"/>
    <lineage>
        <taxon>Eukaryota</taxon>
        <taxon>Fungi</taxon>
        <taxon>Dikarya</taxon>
        <taxon>Ascomycota</taxon>
        <taxon>Pezizomycotina</taxon>
        <taxon>Leotiomycetes</taxon>
        <taxon>Helotiales</taxon>
        <taxon>Dermateaceae</taxon>
        <taxon>Coleophoma</taxon>
    </lineage>
</organism>
<dbReference type="Proteomes" id="UP000256328">
    <property type="component" value="Unassembled WGS sequence"/>
</dbReference>
<keyword evidence="9" id="KW-1185">Reference proteome</keyword>
<evidence type="ECO:0000313" key="8">
    <source>
        <dbReference type="EMBL" id="RDW78270.1"/>
    </source>
</evidence>
<dbReference type="PANTHER" id="PTHR36206:SF4">
    <property type="entry name" value="HYPOTHETICAL CONSERVED PROTEIN (EUROFUNG)-RELATED"/>
    <property type="match status" value="1"/>
</dbReference>
<evidence type="ECO:0000313" key="9">
    <source>
        <dbReference type="Proteomes" id="UP000256328"/>
    </source>
</evidence>
<dbReference type="PANTHER" id="PTHR36206">
    <property type="entry name" value="ASPERCRYPTIN BIOSYNTHESIS CLUSTER-SPECIFIC TRANSCRIPTION REGULATOR ATNN-RELATED"/>
    <property type="match status" value="1"/>
</dbReference>
<keyword evidence="6" id="KW-0539">Nucleus</keyword>
<evidence type="ECO:0000256" key="2">
    <source>
        <dbReference type="ARBA" id="ARBA00022833"/>
    </source>
</evidence>
<keyword evidence="4" id="KW-0238">DNA-binding</keyword>
<feature type="compositionally biased region" description="Polar residues" evidence="7">
    <location>
        <begin position="360"/>
        <end position="371"/>
    </location>
</feature>
<proteinExistence type="predicted"/>
<name>A0A3D8RWG7_9HELO</name>
<dbReference type="EMBL" id="PDLN01000008">
    <property type="protein sequence ID" value="RDW78270.1"/>
    <property type="molecule type" value="Genomic_DNA"/>
</dbReference>
<dbReference type="GO" id="GO:0046872">
    <property type="term" value="F:metal ion binding"/>
    <property type="evidence" value="ECO:0007669"/>
    <property type="project" value="UniProtKB-KW"/>
</dbReference>
<feature type="region of interest" description="Disordered" evidence="7">
    <location>
        <begin position="336"/>
        <end position="371"/>
    </location>
</feature>
<dbReference type="OrthoDB" id="3598904at2759"/>
<accession>A0A3D8RWG7</accession>
<evidence type="ECO:0000256" key="5">
    <source>
        <dbReference type="ARBA" id="ARBA00023163"/>
    </source>
</evidence>
<sequence>MQCDGYVSEKEYAQTRALAPKVQVQNTYPAGWRVAIPRLAVSEASGSIALVNSPAVPLSITPLASKRLFENPQQHRFFKSFSDQCSYQLTGCFESAFWNRLVLQASEQEPSIRHAIIALGALNPASIGTSTDSSNAVKDDRNPEAARLALAERHERQRYAIAEYMKSIRIMRKTLDAGERNIRSMLIACLLFTCFESMCNNHDSALGQVQGGFKMLDDWYFSQGSSKNNDLSAFGIRSPSPGILEDDLLQAFNRMDIQVMTALDMRSTETHESMQFCGQDSIDSMPLTLQDVEEARVYMELILRRQLHFEAAAIRYSHRHGPPTKTDPRRSITIRSTGIEREATQPPKAHKRQPGAKRPLTSTEKSPDTIQHSITKPLDVCRYKVIDQMLGTSPPIPRSAIEDQARHASDLEIWHARFKPVLEHARGPQGKDVIFAATIIQTHYLAAKYSILSALSTTQTPYDQFLDLFQEQVQLTEELLSHREYSAKNGTFTFDSQIVMPLFACGIKCRNGGIRRKCIELLERSSRHEGLWDGGVASKVLKWVMGVEEEDLIAGDTIAENNRVRGVRVYFDPLQKVLKVRCLRPSREDPGMLDILEATGESFL</sequence>
<dbReference type="InterPro" id="IPR052360">
    <property type="entry name" value="Transcr_Regulatory_Proteins"/>
</dbReference>
<evidence type="ECO:0000256" key="1">
    <source>
        <dbReference type="ARBA" id="ARBA00022723"/>
    </source>
</evidence>
<reference evidence="8 9" key="1">
    <citation type="journal article" date="2018" name="IMA Fungus">
        <title>IMA Genome-F 9: Draft genome sequence of Annulohypoxylon stygium, Aspergillus mulundensis, Berkeleyomyces basicola (syn. Thielaviopsis basicola), Ceratocystis smalleyi, two Cercospora beticola strains, Coleophoma cylindrospora, Fusarium fracticaudum, Phialophora cf. hyalina, and Morchella septimelata.</title>
        <authorList>
            <person name="Wingfield B.D."/>
            <person name="Bills G.F."/>
            <person name="Dong Y."/>
            <person name="Huang W."/>
            <person name="Nel W.J."/>
            <person name="Swalarsk-Parry B.S."/>
            <person name="Vaghefi N."/>
            <person name="Wilken P.M."/>
            <person name="An Z."/>
            <person name="de Beer Z.W."/>
            <person name="De Vos L."/>
            <person name="Chen L."/>
            <person name="Duong T.A."/>
            <person name="Gao Y."/>
            <person name="Hammerbacher A."/>
            <person name="Kikkert J.R."/>
            <person name="Li Y."/>
            <person name="Li H."/>
            <person name="Li K."/>
            <person name="Li Q."/>
            <person name="Liu X."/>
            <person name="Ma X."/>
            <person name="Naidoo K."/>
            <person name="Pethybridge S.J."/>
            <person name="Sun J."/>
            <person name="Steenkamp E.T."/>
            <person name="van der Nest M.A."/>
            <person name="van Wyk S."/>
            <person name="Wingfield M.J."/>
            <person name="Xiong C."/>
            <person name="Yue Q."/>
            <person name="Zhang X."/>
        </authorList>
    </citation>
    <scope>NUCLEOTIDE SEQUENCE [LARGE SCALE GENOMIC DNA]</scope>
    <source>
        <strain evidence="8 9">BP5796</strain>
    </source>
</reference>
<evidence type="ECO:0000256" key="7">
    <source>
        <dbReference type="SAM" id="MobiDB-lite"/>
    </source>
</evidence>
<gene>
    <name evidence="8" type="ORF">BP5796_06122</name>
</gene>
<keyword evidence="5" id="KW-0804">Transcription</keyword>
<comment type="caution">
    <text evidence="8">The sequence shown here is derived from an EMBL/GenBank/DDBJ whole genome shotgun (WGS) entry which is preliminary data.</text>
</comment>
<dbReference type="AlphaFoldDB" id="A0A3D8RWG7"/>
<evidence type="ECO:0000256" key="3">
    <source>
        <dbReference type="ARBA" id="ARBA00023015"/>
    </source>
</evidence>